<feature type="domain" description="Aminotransferase class I/classII large" evidence="5">
    <location>
        <begin position="30"/>
        <end position="422"/>
    </location>
</feature>
<dbReference type="GeneID" id="70126668"/>
<comment type="caution">
    <text evidence="6">The sequence shown here is derived from an EMBL/GenBank/DDBJ whole genome shotgun (WGS) entry which is preliminary data.</text>
</comment>
<dbReference type="EMBL" id="JAGPXC010000003">
    <property type="protein sequence ID" value="KAH6655993.1"/>
    <property type="molecule type" value="Genomic_DNA"/>
</dbReference>
<dbReference type="InterPro" id="IPR050087">
    <property type="entry name" value="AON_synthase_class-II"/>
</dbReference>
<sequence>MKHLETTLEAILTRRQNANKLRRLTINDPNKVDFSSNDYLSLSQDVAIQREILARLEARVAAAECGGLSKGILGSGGSRLLDGNSSFAEEIEQKIARFHGSPAGLLFNSAYDANIGLLSCVPQPGDIVLYDEAIHASVHDGMRLSRASHCMAFSHSSVVDGSGNQSEQFAIPSLAETLQKVTLGDQGQKAKMGIINIFICVEGIYSMDGCVTQLKDVVRQVDQYLPRGNGYIIVDEAHSVGVLGERGRGLVCELALEEKVWARVHGFGKAIGCSGVGIVLCSDTVRSYLVNYARTLIYTTSMSYSSLVSIDVVHDYLARGRTKLRIQHLADLIQSLHNLLEALSSRLSPTKSFLRIQQRPGTSPIIPIYTTRPRQLAAYCQMDGLMVRPIMSPTVPVGTERIRVCLHAGNTIAQVERLVDTIGNWVQEQQTMEIIEEDNRRRVSAVANRIGNQAKL</sequence>
<organism evidence="6 7">
    <name type="scientific">Truncatella angustata</name>
    <dbReference type="NCBI Taxonomy" id="152316"/>
    <lineage>
        <taxon>Eukaryota</taxon>
        <taxon>Fungi</taxon>
        <taxon>Dikarya</taxon>
        <taxon>Ascomycota</taxon>
        <taxon>Pezizomycotina</taxon>
        <taxon>Sordariomycetes</taxon>
        <taxon>Xylariomycetidae</taxon>
        <taxon>Amphisphaeriales</taxon>
        <taxon>Sporocadaceae</taxon>
        <taxon>Truncatella</taxon>
    </lineage>
</organism>
<evidence type="ECO:0000259" key="5">
    <source>
        <dbReference type="Pfam" id="PF00155"/>
    </source>
</evidence>
<comment type="cofactor">
    <cofactor evidence="1">
        <name>pyridoxal 5'-phosphate</name>
        <dbReference type="ChEBI" id="CHEBI:597326"/>
    </cofactor>
</comment>
<evidence type="ECO:0000256" key="2">
    <source>
        <dbReference type="ARBA" id="ARBA00010008"/>
    </source>
</evidence>
<keyword evidence="4" id="KW-0663">Pyridoxal phosphate</keyword>
<dbReference type="Gene3D" id="3.40.640.10">
    <property type="entry name" value="Type I PLP-dependent aspartate aminotransferase-like (Major domain)"/>
    <property type="match status" value="1"/>
</dbReference>
<dbReference type="AlphaFoldDB" id="A0A9P8UPS1"/>
<dbReference type="PANTHER" id="PTHR13693">
    <property type="entry name" value="CLASS II AMINOTRANSFERASE/8-AMINO-7-OXONONANOATE SYNTHASE"/>
    <property type="match status" value="1"/>
</dbReference>
<dbReference type="SUPFAM" id="SSF53383">
    <property type="entry name" value="PLP-dependent transferases"/>
    <property type="match status" value="1"/>
</dbReference>
<proteinExistence type="inferred from homology"/>
<dbReference type="PANTHER" id="PTHR13693:SF77">
    <property type="entry name" value="8-AMINO-7-OXONONANOATE SYNTHASE"/>
    <property type="match status" value="1"/>
</dbReference>
<evidence type="ECO:0000256" key="3">
    <source>
        <dbReference type="ARBA" id="ARBA00022679"/>
    </source>
</evidence>
<name>A0A9P8UPS1_9PEZI</name>
<keyword evidence="3 6" id="KW-0808">Transferase</keyword>
<gene>
    <name evidence="6" type="ORF">BKA67DRAFT_516010</name>
</gene>
<reference evidence="6" key="1">
    <citation type="journal article" date="2021" name="Nat. Commun.">
        <title>Genetic determinants of endophytism in the Arabidopsis root mycobiome.</title>
        <authorList>
            <person name="Mesny F."/>
            <person name="Miyauchi S."/>
            <person name="Thiergart T."/>
            <person name="Pickel B."/>
            <person name="Atanasova L."/>
            <person name="Karlsson M."/>
            <person name="Huettel B."/>
            <person name="Barry K.W."/>
            <person name="Haridas S."/>
            <person name="Chen C."/>
            <person name="Bauer D."/>
            <person name="Andreopoulos W."/>
            <person name="Pangilinan J."/>
            <person name="LaButti K."/>
            <person name="Riley R."/>
            <person name="Lipzen A."/>
            <person name="Clum A."/>
            <person name="Drula E."/>
            <person name="Henrissat B."/>
            <person name="Kohler A."/>
            <person name="Grigoriev I.V."/>
            <person name="Martin F.M."/>
            <person name="Hacquard S."/>
        </authorList>
    </citation>
    <scope>NUCLEOTIDE SEQUENCE</scope>
    <source>
        <strain evidence="6">MPI-SDFR-AT-0073</strain>
    </source>
</reference>
<evidence type="ECO:0000313" key="6">
    <source>
        <dbReference type="EMBL" id="KAH6655993.1"/>
    </source>
</evidence>
<accession>A0A9P8UPS1</accession>
<dbReference type="GO" id="GO:0030170">
    <property type="term" value="F:pyridoxal phosphate binding"/>
    <property type="evidence" value="ECO:0007669"/>
    <property type="project" value="InterPro"/>
</dbReference>
<dbReference type="InterPro" id="IPR015422">
    <property type="entry name" value="PyrdxlP-dep_Trfase_small"/>
</dbReference>
<dbReference type="GO" id="GO:0009102">
    <property type="term" value="P:biotin biosynthetic process"/>
    <property type="evidence" value="ECO:0007669"/>
    <property type="project" value="TreeGrafter"/>
</dbReference>
<evidence type="ECO:0000256" key="4">
    <source>
        <dbReference type="ARBA" id="ARBA00022898"/>
    </source>
</evidence>
<dbReference type="Pfam" id="PF00155">
    <property type="entry name" value="Aminotran_1_2"/>
    <property type="match status" value="1"/>
</dbReference>
<dbReference type="OrthoDB" id="2382073at2759"/>
<dbReference type="InterPro" id="IPR015421">
    <property type="entry name" value="PyrdxlP-dep_Trfase_major"/>
</dbReference>
<dbReference type="Gene3D" id="3.90.1150.10">
    <property type="entry name" value="Aspartate Aminotransferase, domain 1"/>
    <property type="match status" value="1"/>
</dbReference>
<protein>
    <submittedName>
        <fullName evidence="6">Pyridoxal phosphate-dependent transferase</fullName>
    </submittedName>
</protein>
<dbReference type="Proteomes" id="UP000758603">
    <property type="component" value="Unassembled WGS sequence"/>
</dbReference>
<dbReference type="RefSeq" id="XP_045960258.1">
    <property type="nucleotide sequence ID" value="XM_046097776.1"/>
</dbReference>
<evidence type="ECO:0000313" key="7">
    <source>
        <dbReference type="Proteomes" id="UP000758603"/>
    </source>
</evidence>
<evidence type="ECO:0000256" key="1">
    <source>
        <dbReference type="ARBA" id="ARBA00001933"/>
    </source>
</evidence>
<comment type="similarity">
    <text evidence="2">Belongs to the class-II pyridoxal-phosphate-dependent aminotransferase family. BioF subfamily.</text>
</comment>
<keyword evidence="7" id="KW-1185">Reference proteome</keyword>
<dbReference type="InterPro" id="IPR004839">
    <property type="entry name" value="Aminotransferase_I/II_large"/>
</dbReference>
<dbReference type="InterPro" id="IPR015424">
    <property type="entry name" value="PyrdxlP-dep_Trfase"/>
</dbReference>
<dbReference type="GO" id="GO:0016740">
    <property type="term" value="F:transferase activity"/>
    <property type="evidence" value="ECO:0007669"/>
    <property type="project" value="UniProtKB-KW"/>
</dbReference>